<proteinExistence type="inferred from homology"/>
<dbReference type="PANTHER" id="PTHR21567">
    <property type="entry name" value="CLASP"/>
    <property type="match status" value="1"/>
</dbReference>
<accession>A0A0D6EIX3</accession>
<organism evidence="8 9">
    <name type="scientific">Sporidiobolus salmonicolor</name>
    <name type="common">Yeast-like fungus</name>
    <name type="synonym">Sporobolomyces salmonicolor</name>
    <dbReference type="NCBI Taxonomy" id="5005"/>
    <lineage>
        <taxon>Eukaryota</taxon>
        <taxon>Fungi</taxon>
        <taxon>Dikarya</taxon>
        <taxon>Basidiomycota</taxon>
        <taxon>Pucciniomycotina</taxon>
        <taxon>Microbotryomycetes</taxon>
        <taxon>Sporidiobolales</taxon>
        <taxon>Sporidiobolaceae</taxon>
        <taxon>Sporobolomyces</taxon>
    </lineage>
</organism>
<keyword evidence="5" id="KW-0131">Cell cycle</keyword>
<dbReference type="GO" id="GO:0005815">
    <property type="term" value="C:microtubule organizing center"/>
    <property type="evidence" value="ECO:0007669"/>
    <property type="project" value="TreeGrafter"/>
</dbReference>
<dbReference type="InterPro" id="IPR034085">
    <property type="entry name" value="TOG"/>
</dbReference>
<dbReference type="GO" id="GO:0005876">
    <property type="term" value="C:spindle microtubule"/>
    <property type="evidence" value="ECO:0007669"/>
    <property type="project" value="TreeGrafter"/>
</dbReference>
<name>A0A0D6EIX3_SPOSA</name>
<keyword evidence="3" id="KW-0132">Cell division</keyword>
<feature type="region of interest" description="Disordered" evidence="6">
    <location>
        <begin position="737"/>
        <end position="769"/>
    </location>
</feature>
<feature type="compositionally biased region" description="Low complexity" evidence="6">
    <location>
        <begin position="258"/>
        <end position="280"/>
    </location>
</feature>
<dbReference type="GO" id="GO:0090307">
    <property type="term" value="P:mitotic spindle assembly"/>
    <property type="evidence" value="ECO:0007669"/>
    <property type="project" value="TreeGrafter"/>
</dbReference>
<keyword evidence="9" id="KW-1185">Reference proteome</keyword>
<dbReference type="SMART" id="SM01349">
    <property type="entry name" value="TOG"/>
    <property type="match status" value="2"/>
</dbReference>
<protein>
    <submittedName>
        <fullName evidence="8">SPOSA6832_01208-mRNA-1:cds</fullName>
    </submittedName>
</protein>
<dbReference type="OrthoDB" id="46159at2759"/>
<feature type="region of interest" description="Disordered" evidence="6">
    <location>
        <begin position="867"/>
        <end position="907"/>
    </location>
</feature>
<keyword evidence="4" id="KW-0493">Microtubule</keyword>
<gene>
    <name evidence="8" type="primary">SPOSA6832_01208</name>
</gene>
<dbReference type="Pfam" id="PF12348">
    <property type="entry name" value="CLASP_N"/>
    <property type="match status" value="1"/>
</dbReference>
<evidence type="ECO:0000313" key="9">
    <source>
        <dbReference type="Proteomes" id="UP000243876"/>
    </source>
</evidence>
<evidence type="ECO:0000313" key="8">
    <source>
        <dbReference type="EMBL" id="CEQ39673.1"/>
    </source>
</evidence>
<dbReference type="PANTHER" id="PTHR21567:SF9">
    <property type="entry name" value="CLIP-ASSOCIATING PROTEIN"/>
    <property type="match status" value="1"/>
</dbReference>
<dbReference type="InterPro" id="IPR011989">
    <property type="entry name" value="ARM-like"/>
</dbReference>
<dbReference type="InterPro" id="IPR024395">
    <property type="entry name" value="CLASP_N_dom"/>
</dbReference>
<evidence type="ECO:0000256" key="6">
    <source>
        <dbReference type="SAM" id="MobiDB-lite"/>
    </source>
</evidence>
<dbReference type="EMBL" id="CENE01000003">
    <property type="protein sequence ID" value="CEQ39673.1"/>
    <property type="molecule type" value="Genomic_DNA"/>
</dbReference>
<keyword evidence="5" id="KW-0498">Mitosis</keyword>
<dbReference type="GO" id="GO:1990023">
    <property type="term" value="C:mitotic spindle midzone"/>
    <property type="evidence" value="ECO:0007669"/>
    <property type="project" value="TreeGrafter"/>
</dbReference>
<evidence type="ECO:0000259" key="7">
    <source>
        <dbReference type="SMART" id="SM01349"/>
    </source>
</evidence>
<dbReference type="Gene3D" id="1.25.10.10">
    <property type="entry name" value="Leucine-rich Repeat Variant"/>
    <property type="match status" value="3"/>
</dbReference>
<dbReference type="GO" id="GO:0051301">
    <property type="term" value="P:cell division"/>
    <property type="evidence" value="ECO:0007669"/>
    <property type="project" value="UniProtKB-KW"/>
</dbReference>
<feature type="compositionally biased region" description="Low complexity" evidence="6">
    <location>
        <begin position="288"/>
        <end position="330"/>
    </location>
</feature>
<dbReference type="Proteomes" id="UP000243876">
    <property type="component" value="Unassembled WGS sequence"/>
</dbReference>
<feature type="compositionally biased region" description="Low complexity" evidence="6">
    <location>
        <begin position="644"/>
        <end position="653"/>
    </location>
</feature>
<dbReference type="GO" id="GO:0008017">
    <property type="term" value="F:microtubule binding"/>
    <property type="evidence" value="ECO:0007669"/>
    <property type="project" value="TreeGrafter"/>
</dbReference>
<feature type="region of interest" description="Disordered" evidence="6">
    <location>
        <begin position="571"/>
        <end position="607"/>
    </location>
</feature>
<comment type="subcellular location">
    <subcellularLocation>
        <location evidence="1">Cytoplasm</location>
        <location evidence="1">Cytoskeleton</location>
        <location evidence="1">Spindle</location>
    </subcellularLocation>
</comment>
<reference evidence="9" key="1">
    <citation type="submission" date="2015-02" db="EMBL/GenBank/DDBJ databases">
        <authorList>
            <person name="Gon?alves P."/>
        </authorList>
    </citation>
    <scope>NUCLEOTIDE SEQUENCE [LARGE SCALE GENOMIC DNA]</scope>
</reference>
<feature type="compositionally biased region" description="Basic and acidic residues" evidence="6">
    <location>
        <begin position="755"/>
        <end position="769"/>
    </location>
</feature>
<evidence type="ECO:0000256" key="3">
    <source>
        <dbReference type="ARBA" id="ARBA00022618"/>
    </source>
</evidence>
<dbReference type="InterPro" id="IPR016024">
    <property type="entry name" value="ARM-type_fold"/>
</dbReference>
<dbReference type="SUPFAM" id="SSF48371">
    <property type="entry name" value="ARM repeat"/>
    <property type="match status" value="1"/>
</dbReference>
<feature type="region of interest" description="Disordered" evidence="6">
    <location>
        <begin position="247"/>
        <end position="330"/>
    </location>
</feature>
<evidence type="ECO:0000256" key="5">
    <source>
        <dbReference type="ARBA" id="ARBA00022776"/>
    </source>
</evidence>
<evidence type="ECO:0000256" key="2">
    <source>
        <dbReference type="ARBA" id="ARBA00009549"/>
    </source>
</evidence>
<feature type="region of interest" description="Disordered" evidence="6">
    <location>
        <begin position="628"/>
        <end position="714"/>
    </location>
</feature>
<dbReference type="AlphaFoldDB" id="A0A0D6EIX3"/>
<feature type="domain" description="TOG" evidence="7">
    <location>
        <begin position="4"/>
        <end position="238"/>
    </location>
</feature>
<evidence type="ECO:0000256" key="4">
    <source>
        <dbReference type="ARBA" id="ARBA00022701"/>
    </source>
</evidence>
<sequence length="1115" mass="117380">MDWHSLEPALNHQDNDKRTAALHQLKNDLEHAHELVDPDLLASTLKLSLKSNNAHVSFAALASLPPLFSLLVPADYDAPPSSPSASSLAHTLRHSFAALLPSIAEKLGDAKLPTRETAREALVSAARASLRLGINAGVGTGKDKEGPWGYLERTALHFLLAIRAPSSPSSTPLPPLRPFTPLLLPLLSDSDPSVRSVALTATITIFTAPSVAPAARADLKKAMLKFDVAKKVQDQILSAVLGSGGGGGVAIERSPSQGSTSSLGGRSDSSRGASASSRPASSPPPGGPATRTRTRAQLAQTQPPSLLSSLPAAAFPSDPSAVHSPSSSDISPVYLASERDLREQVERMKPCFAGKETEHNWMERDRSVATLRGMLLGGVAKGELVETFVRAVKEVQDGILKTCSSLRTTLAISALTLISELSTSLPSSQLDVVLDPFLTHTLSMAGQTKKITASASQATVTSLLTHSSYHRRTAQLLLAGMGEKIVSARQFVSSHLLTFLNVHASRSKSAMDSTGGTDDLEAAITKALTDANAQVRENARRAYWEFVKTWPGARAERITAGLDANGRKLLEKSRPQDAPEGFAGEEGAVKPSGNSSSSTVGVPGAKKPSVREIMLAAKRKAAAERAAEASGSTGVSSPEGAGLGSSVGSASAAETARSPLALGRSTRPGLVSSHSTPSKSPAHRLSMASPDLAPSPSNGASPAHPSHAGEDPEPVVDDALKEQAMQAEQAAERLLEIAQDEDDGDEVDRPASPSDRLDRSTTPKAGEKVRTAPTIAMRVGAMHTPLVAGRRFGANDVFEDSPDVKDGMGAGAGKGRGNWWMHKSENQPPAPPLAPDSPTRTTEINALIASLASLSIEPTSLRKLSALSKERPVREADDEDGLMGGGEPGTPSRSVANGNGKASGREDAATAARWWSEGRRFSTVYEGLRALLLQPETTGSSKDMALILLKDLVENQFPCFVGDEAGVFSLLLQLREDPSRTSIAATEAIATSFAARLEPLYGLGSLSPALSSYLAASRAPSDAIARSFALGLRLVGTFFEALPVEVLEDVLPQTKELLKRALNDPHSGDLRRAAINALVSAQSVLRDEQRLVDMLEGFTKDQANLLSYYCAKRGV</sequence>
<feature type="domain" description="TOG" evidence="7">
    <location>
        <begin position="340"/>
        <end position="588"/>
    </location>
</feature>
<comment type="similarity">
    <text evidence="2">Belongs to the CLASP family.</text>
</comment>
<dbReference type="GO" id="GO:0005881">
    <property type="term" value="C:cytoplasmic microtubule"/>
    <property type="evidence" value="ECO:0007669"/>
    <property type="project" value="TreeGrafter"/>
</dbReference>
<evidence type="ECO:0000256" key="1">
    <source>
        <dbReference type="ARBA" id="ARBA00004186"/>
    </source>
</evidence>